<accession>A0A380S663</accession>
<gene>
    <name evidence="2" type="ORF">SAMN05661053_1381</name>
</gene>
<proteinExistence type="predicted"/>
<dbReference type="EMBL" id="UHJL01000002">
    <property type="protein sequence ID" value="SUQ23991.1"/>
    <property type="molecule type" value="Genomic_DNA"/>
</dbReference>
<evidence type="ECO:0000259" key="1">
    <source>
        <dbReference type="Pfam" id="PF13020"/>
    </source>
</evidence>
<reference evidence="2 3" key="1">
    <citation type="submission" date="2017-08" db="EMBL/GenBank/DDBJ databases">
        <authorList>
            <person name="de Groot N.N."/>
        </authorList>
    </citation>
    <scope>NUCLEOTIDE SEQUENCE [LARGE SCALE GENOMIC DNA]</scope>
    <source>
        <strain evidence="2 3">HM2</strain>
    </source>
</reference>
<organism evidence="2 3">
    <name type="scientific">Fibrobacter succinogenes</name>
    <name type="common">Bacteroides succinogenes</name>
    <dbReference type="NCBI Taxonomy" id="833"/>
    <lineage>
        <taxon>Bacteria</taxon>
        <taxon>Pseudomonadati</taxon>
        <taxon>Fibrobacterota</taxon>
        <taxon>Fibrobacteria</taxon>
        <taxon>Fibrobacterales</taxon>
        <taxon>Fibrobacteraceae</taxon>
        <taxon>Fibrobacter</taxon>
    </lineage>
</organism>
<feature type="domain" description="Protein NO VEIN C-terminal" evidence="1">
    <location>
        <begin position="257"/>
        <end position="318"/>
    </location>
</feature>
<evidence type="ECO:0000313" key="2">
    <source>
        <dbReference type="EMBL" id="SUQ23991.1"/>
    </source>
</evidence>
<protein>
    <recommendedName>
        <fullName evidence="1">Protein NO VEIN C-terminal domain-containing protein</fullName>
    </recommendedName>
</protein>
<dbReference type="Proteomes" id="UP000255423">
    <property type="component" value="Unassembled WGS sequence"/>
</dbReference>
<evidence type="ECO:0000313" key="3">
    <source>
        <dbReference type="Proteomes" id="UP000255423"/>
    </source>
</evidence>
<name>A0A380S663_FIBSU</name>
<sequence length="345" mass="40276">MKIIAVKIHEDVRDYLPSYMKFSQQPSNEKEYEKFLNKGEAKKRGLGFHECMNFKVCQDNSVKFYLPPGYTPSSKMKGEEFIIVWISYSPHKILGIQYKAKIIGSRKESFIRDDSSFRYRGTPLDYHGMTCSDYSILFNSPMKLKESRHIPQFITWGSGLRYLKMSHIKNIVSDRIKLLGKVHNSYEKNELTKLLRLADYIALDDFNQNSSKVSVHIPDKELGDFGEELVYKDQVKKALQLGVPQKEIVRISLIDPQCVYDIESVRPTINGYEKLYIEVKTTHDMENPSIYISDRQVNFARKHKANHLFAFVDASKKSIRYVNIDEIDHSSEFSLSIEKYRLRRV</sequence>
<dbReference type="Pfam" id="PF13020">
    <property type="entry name" value="NOV_C"/>
    <property type="match status" value="1"/>
</dbReference>
<dbReference type="RefSeq" id="WP_181369066.1">
    <property type="nucleotide sequence ID" value="NZ_UHJL01000002.1"/>
</dbReference>
<dbReference type="InterPro" id="IPR024975">
    <property type="entry name" value="NOV_C"/>
</dbReference>
<dbReference type="AlphaFoldDB" id="A0A380S663"/>